<feature type="chain" id="PRO_5047298037" description="DUF4398 domain-containing protein" evidence="2">
    <location>
        <begin position="21"/>
        <end position="173"/>
    </location>
</feature>
<feature type="coiled-coil region" evidence="1">
    <location>
        <begin position="64"/>
        <end position="117"/>
    </location>
</feature>
<protein>
    <recommendedName>
        <fullName evidence="5">DUF4398 domain-containing protein</fullName>
    </recommendedName>
</protein>
<organism evidence="3 4">
    <name type="scientific">Gilvirhabdus luticola</name>
    <dbReference type="NCBI Taxonomy" id="3079858"/>
    <lineage>
        <taxon>Bacteria</taxon>
        <taxon>Pseudomonadati</taxon>
        <taxon>Bacteroidota</taxon>
        <taxon>Flavobacteriia</taxon>
        <taxon>Flavobacteriales</taxon>
        <taxon>Flavobacteriaceae</taxon>
        <taxon>Gilvirhabdus</taxon>
    </lineage>
</organism>
<dbReference type="EMBL" id="JAWHTF010000002">
    <property type="protein sequence ID" value="MDU8885834.1"/>
    <property type="molecule type" value="Genomic_DNA"/>
</dbReference>
<evidence type="ECO:0000313" key="3">
    <source>
        <dbReference type="EMBL" id="MDU8885834.1"/>
    </source>
</evidence>
<gene>
    <name evidence="3" type="ORF">RXV94_06650</name>
</gene>
<dbReference type="Proteomes" id="UP001268651">
    <property type="component" value="Unassembled WGS sequence"/>
</dbReference>
<proteinExistence type="predicted"/>
<comment type="caution">
    <text evidence="3">The sequence shown here is derived from an EMBL/GenBank/DDBJ whole genome shotgun (WGS) entry which is preliminary data.</text>
</comment>
<keyword evidence="1" id="KW-0175">Coiled coil</keyword>
<keyword evidence="2" id="KW-0732">Signal</keyword>
<evidence type="ECO:0000313" key="4">
    <source>
        <dbReference type="Proteomes" id="UP001268651"/>
    </source>
</evidence>
<feature type="signal peptide" evidence="2">
    <location>
        <begin position="1"/>
        <end position="20"/>
    </location>
</feature>
<dbReference type="RefSeq" id="WP_316661756.1">
    <property type="nucleotide sequence ID" value="NZ_JAWHTF010000002.1"/>
</dbReference>
<sequence>MKLFYLILICIFPIISSAQSSDVKEKIENSNIYSEDALKEIKFSIDKIESCENSRSVDFVQSCRRDVSNSLDLAKNKINHAKNEANSIKEKATEISCSELEEQADKAKAYFHDAESKISDALGELYKVKYAKNLSKLNLHLSIANDNINQASIRINYAVNEMQNTLVTHENCD</sequence>
<keyword evidence="4" id="KW-1185">Reference proteome</keyword>
<name>A0ABU3U604_9FLAO</name>
<evidence type="ECO:0000256" key="2">
    <source>
        <dbReference type="SAM" id="SignalP"/>
    </source>
</evidence>
<evidence type="ECO:0008006" key="5">
    <source>
        <dbReference type="Google" id="ProtNLM"/>
    </source>
</evidence>
<reference evidence="3 4" key="1">
    <citation type="submission" date="2023-10" db="EMBL/GenBank/DDBJ databases">
        <title>Marimonas sp. nov. isolated from tidal mud flat.</title>
        <authorList>
            <person name="Jaincy N.J."/>
            <person name="Srinivasan S."/>
            <person name="Lee S.-S."/>
        </authorList>
    </citation>
    <scope>NUCLEOTIDE SEQUENCE [LARGE SCALE GENOMIC DNA]</scope>
    <source>
        <strain evidence="3 4">MJ-SS3</strain>
    </source>
</reference>
<evidence type="ECO:0000256" key="1">
    <source>
        <dbReference type="SAM" id="Coils"/>
    </source>
</evidence>
<accession>A0ABU3U604</accession>